<feature type="non-terminal residue" evidence="2">
    <location>
        <position position="153"/>
    </location>
</feature>
<accession>A0ABN7PED7</accession>
<evidence type="ECO:0000313" key="2">
    <source>
        <dbReference type="EMBL" id="CAG2066158.1"/>
    </source>
</evidence>
<dbReference type="Proteomes" id="UP001153148">
    <property type="component" value="Unassembled WGS sequence"/>
</dbReference>
<evidence type="ECO:0000313" key="3">
    <source>
        <dbReference type="Proteomes" id="UP001153148"/>
    </source>
</evidence>
<feature type="domain" description="Jumonji helical" evidence="1">
    <location>
        <begin position="2"/>
        <end position="80"/>
    </location>
</feature>
<dbReference type="Gene3D" id="1.20.58.1360">
    <property type="match status" value="1"/>
</dbReference>
<sequence>MYLYPQFEELNWYAGQHLLQVICNTNIVGAEPRKYLMQGIRALIPMLKMWLTKNECNRPFPSIVCQNLIRDLKRELKIGERNAKMLNPPAPGRESKRQRKKTFDTDFHYFSAANKLPRACDHGLGDGTGGLQPTTMHPFRPHSSATVSLYYGR</sequence>
<comment type="caution">
    <text evidence="2">The sequence shown here is derived from an EMBL/GenBank/DDBJ whole genome shotgun (WGS) entry which is preliminary data.</text>
</comment>
<dbReference type="InterPro" id="IPR041070">
    <property type="entry name" value="JHD"/>
</dbReference>
<dbReference type="Pfam" id="PF17811">
    <property type="entry name" value="JHD"/>
    <property type="match status" value="1"/>
</dbReference>
<organism evidence="2 3">
    <name type="scientific">Timema podura</name>
    <name type="common">Walking stick</name>
    <dbReference type="NCBI Taxonomy" id="61482"/>
    <lineage>
        <taxon>Eukaryota</taxon>
        <taxon>Metazoa</taxon>
        <taxon>Ecdysozoa</taxon>
        <taxon>Arthropoda</taxon>
        <taxon>Hexapoda</taxon>
        <taxon>Insecta</taxon>
        <taxon>Pterygota</taxon>
        <taxon>Neoptera</taxon>
        <taxon>Polyneoptera</taxon>
        <taxon>Phasmatodea</taxon>
        <taxon>Timematodea</taxon>
        <taxon>Timematoidea</taxon>
        <taxon>Timematidae</taxon>
        <taxon>Timema</taxon>
    </lineage>
</organism>
<protein>
    <recommendedName>
        <fullName evidence="1">Jumonji helical domain-containing protein</fullName>
    </recommendedName>
</protein>
<dbReference type="EMBL" id="CAJPIN010051000">
    <property type="protein sequence ID" value="CAG2066158.1"/>
    <property type="molecule type" value="Genomic_DNA"/>
</dbReference>
<name>A0ABN7PED7_TIMPD</name>
<gene>
    <name evidence="2" type="ORF">TPAB3V08_LOCUS13101</name>
</gene>
<keyword evidence="3" id="KW-1185">Reference proteome</keyword>
<evidence type="ECO:0000259" key="1">
    <source>
        <dbReference type="Pfam" id="PF17811"/>
    </source>
</evidence>
<proteinExistence type="predicted"/>
<reference evidence="2" key="1">
    <citation type="submission" date="2021-03" db="EMBL/GenBank/DDBJ databases">
        <authorList>
            <person name="Tran Van P."/>
        </authorList>
    </citation>
    <scope>NUCLEOTIDE SEQUENCE</scope>
</reference>